<comment type="domain">
    <text evidence="10">The PHD-type zinc finger mediates the binding to H3K4me3.</text>
</comment>
<evidence type="ECO:0000256" key="10">
    <source>
        <dbReference type="RuleBase" id="RU361213"/>
    </source>
</evidence>
<comment type="subunit">
    <text evidence="10">Component of an histone acetyltransferase complex. Interacts with H3K4me3 and to a lesser extent with H3K4me2.</text>
</comment>
<dbReference type="eggNOG" id="KOG1973">
    <property type="taxonomic scope" value="Eukaryota"/>
</dbReference>
<feature type="domain" description="PHD-type" evidence="12">
    <location>
        <begin position="168"/>
        <end position="217"/>
    </location>
</feature>
<evidence type="ECO:0000256" key="8">
    <source>
        <dbReference type="PIRSR" id="PIRSR628651-51"/>
    </source>
</evidence>
<evidence type="ECO:0000259" key="12">
    <source>
        <dbReference type="PROSITE" id="PS50016"/>
    </source>
</evidence>
<evidence type="ECO:0000256" key="6">
    <source>
        <dbReference type="ARBA" id="ARBA00022853"/>
    </source>
</evidence>
<dbReference type="EMBL" id="KQ243002">
    <property type="protein sequence ID" value="KNC76686.1"/>
    <property type="molecule type" value="Genomic_DNA"/>
</dbReference>
<evidence type="ECO:0000256" key="1">
    <source>
        <dbReference type="ARBA" id="ARBA00004123"/>
    </source>
</evidence>
<comment type="function">
    <text evidence="10">Component of an histone acetyltransferase complex.</text>
</comment>
<feature type="binding site" evidence="8">
    <location>
        <position position="184"/>
    </location>
    <ligand>
        <name>Zn(2+)</name>
        <dbReference type="ChEBI" id="CHEBI:29105"/>
        <label>2</label>
    </ligand>
</feature>
<feature type="binding site" evidence="8">
    <location>
        <position position="171"/>
    </location>
    <ligand>
        <name>Zn(2+)</name>
        <dbReference type="ChEBI" id="CHEBI:29105"/>
        <label>1</label>
    </ligand>
</feature>
<evidence type="ECO:0000256" key="7">
    <source>
        <dbReference type="ARBA" id="ARBA00023242"/>
    </source>
</evidence>
<dbReference type="PROSITE" id="PS50016">
    <property type="entry name" value="ZF_PHD_2"/>
    <property type="match status" value="1"/>
</dbReference>
<dbReference type="GO" id="GO:0006325">
    <property type="term" value="P:chromatin organization"/>
    <property type="evidence" value="ECO:0007669"/>
    <property type="project" value="UniProtKB-KW"/>
</dbReference>
<feature type="binding site" evidence="8">
    <location>
        <position position="214"/>
    </location>
    <ligand>
        <name>Zn(2+)</name>
        <dbReference type="ChEBI" id="CHEBI:29105"/>
        <label>2</label>
    </ligand>
</feature>
<dbReference type="PROSITE" id="PS01359">
    <property type="entry name" value="ZF_PHD_1"/>
    <property type="match status" value="1"/>
</dbReference>
<dbReference type="OrthoDB" id="5411773at2759"/>
<keyword evidence="6 10" id="KW-0156">Chromatin regulator</keyword>
<feature type="binding site" evidence="8">
    <location>
        <position position="173"/>
    </location>
    <ligand>
        <name>Zn(2+)</name>
        <dbReference type="ChEBI" id="CHEBI:29105"/>
        <label>1</label>
    </ligand>
</feature>
<evidence type="ECO:0000256" key="5">
    <source>
        <dbReference type="ARBA" id="ARBA00022833"/>
    </source>
</evidence>
<dbReference type="InterPro" id="IPR028651">
    <property type="entry name" value="ING_fam"/>
</dbReference>
<dbReference type="Pfam" id="PF12998">
    <property type="entry name" value="ING"/>
    <property type="match status" value="1"/>
</dbReference>
<dbReference type="InterPro" id="IPR019786">
    <property type="entry name" value="Zinc_finger_PHD-type_CS"/>
</dbReference>
<dbReference type="PANTHER" id="PTHR10333">
    <property type="entry name" value="INHIBITOR OF GROWTH PROTEIN"/>
    <property type="match status" value="1"/>
</dbReference>
<dbReference type="CDD" id="cd16858">
    <property type="entry name" value="ING_ING3_Yng2p"/>
    <property type="match status" value="1"/>
</dbReference>
<dbReference type="SUPFAM" id="SSF57903">
    <property type="entry name" value="FYVE/PHD zinc finger"/>
    <property type="match status" value="1"/>
</dbReference>
<keyword evidence="3 8" id="KW-0479">Metal-binding</keyword>
<keyword evidence="4 9" id="KW-0863">Zinc-finger</keyword>
<feature type="region of interest" description="Disordered" evidence="11">
    <location>
        <begin position="112"/>
        <end position="141"/>
    </location>
</feature>
<accession>A0A0L0FJP6</accession>
<dbReference type="InterPro" id="IPR013083">
    <property type="entry name" value="Znf_RING/FYVE/PHD"/>
</dbReference>
<dbReference type="FunFam" id="3.30.40.10:FF:000016">
    <property type="entry name" value="Inhibitor of growth protein"/>
    <property type="match status" value="1"/>
</dbReference>
<dbReference type="CDD" id="cd15586">
    <property type="entry name" value="PHD_ING4_5"/>
    <property type="match status" value="1"/>
</dbReference>
<dbReference type="SMART" id="SM00249">
    <property type="entry name" value="PHD"/>
    <property type="match status" value="1"/>
</dbReference>
<evidence type="ECO:0000256" key="9">
    <source>
        <dbReference type="PROSITE-ProRule" id="PRU00146"/>
    </source>
</evidence>
<dbReference type="GeneID" id="25911327"/>
<dbReference type="InterPro" id="IPR019787">
    <property type="entry name" value="Znf_PHD-finger"/>
</dbReference>
<protein>
    <recommendedName>
        <fullName evidence="10">Inhibitor of growth protein</fullName>
    </recommendedName>
</protein>
<dbReference type="STRING" id="667725.A0A0L0FJP6"/>
<dbReference type="InterPro" id="IPR011011">
    <property type="entry name" value="Znf_FYVE_PHD"/>
</dbReference>
<dbReference type="Gene3D" id="3.30.40.10">
    <property type="entry name" value="Zinc/RING finger domain, C3HC4 (zinc finger)"/>
    <property type="match status" value="1"/>
</dbReference>
<sequence length="220" mass="25266">MKSSEKETYLDKYLAHISDLLPTLSLKMANVDEVTRQVDEMLESITVPHEKLYESLCDLNTVERKRKVDEIQETFRKANQLCDKKIEITQGAYALIDKHINKLDTDVKRLDKRLHSQTNGTPQKKNKYGRNKKRSRKNGAARADMVIAAEALPKIDIEMDMPVDPNEPTYCTCQQVAYGEMVACENSTCQTEWFHFGCVKLTQKPRGKWYCQKCATANAQ</sequence>
<evidence type="ECO:0000256" key="4">
    <source>
        <dbReference type="ARBA" id="ARBA00022771"/>
    </source>
</evidence>
<proteinExistence type="inferred from homology"/>
<evidence type="ECO:0000256" key="3">
    <source>
        <dbReference type="ARBA" id="ARBA00022723"/>
    </source>
</evidence>
<feature type="binding site" evidence="8">
    <location>
        <position position="211"/>
    </location>
    <ligand>
        <name>Zn(2+)</name>
        <dbReference type="ChEBI" id="CHEBI:29105"/>
        <label>2</label>
    </ligand>
</feature>
<keyword evidence="5 8" id="KW-0862">Zinc</keyword>
<dbReference type="GO" id="GO:0008270">
    <property type="term" value="F:zinc ion binding"/>
    <property type="evidence" value="ECO:0007669"/>
    <property type="project" value="UniProtKB-KW"/>
</dbReference>
<dbReference type="GO" id="GO:0005634">
    <property type="term" value="C:nucleus"/>
    <property type="evidence" value="ECO:0007669"/>
    <property type="project" value="UniProtKB-SubCell"/>
</dbReference>
<dbReference type="AlphaFoldDB" id="A0A0L0FJP6"/>
<dbReference type="InterPro" id="IPR001965">
    <property type="entry name" value="Znf_PHD"/>
</dbReference>
<evidence type="ECO:0000256" key="11">
    <source>
        <dbReference type="SAM" id="MobiDB-lite"/>
    </source>
</evidence>
<evidence type="ECO:0000313" key="13">
    <source>
        <dbReference type="EMBL" id="KNC76686.1"/>
    </source>
</evidence>
<keyword evidence="7 10" id="KW-0539">Nucleus</keyword>
<feature type="compositionally biased region" description="Basic residues" evidence="11">
    <location>
        <begin position="124"/>
        <end position="139"/>
    </location>
</feature>
<name>A0A0L0FJP6_9EUKA</name>
<dbReference type="Gene3D" id="6.10.140.1740">
    <property type="match status" value="1"/>
</dbReference>
<feature type="binding site" evidence="8">
    <location>
        <position position="189"/>
    </location>
    <ligand>
        <name>Zn(2+)</name>
        <dbReference type="ChEBI" id="CHEBI:29105"/>
        <label>2</label>
    </ligand>
</feature>
<comment type="similarity">
    <text evidence="2 10">Belongs to the ING family.</text>
</comment>
<feature type="binding site" evidence="8">
    <location>
        <position position="195"/>
    </location>
    <ligand>
        <name>Zn(2+)</name>
        <dbReference type="ChEBI" id="CHEBI:29105"/>
        <label>1</label>
    </ligand>
</feature>
<evidence type="ECO:0000313" key="14">
    <source>
        <dbReference type="Proteomes" id="UP000054560"/>
    </source>
</evidence>
<dbReference type="InterPro" id="IPR024610">
    <property type="entry name" value="ING_N_histone-binding"/>
</dbReference>
<dbReference type="Proteomes" id="UP000054560">
    <property type="component" value="Unassembled WGS sequence"/>
</dbReference>
<dbReference type="RefSeq" id="XP_014150588.1">
    <property type="nucleotide sequence ID" value="XM_014295113.1"/>
</dbReference>
<reference evidence="13 14" key="1">
    <citation type="submission" date="2011-02" db="EMBL/GenBank/DDBJ databases">
        <title>The Genome Sequence of Sphaeroforma arctica JP610.</title>
        <authorList>
            <consortium name="The Broad Institute Genome Sequencing Platform"/>
            <person name="Russ C."/>
            <person name="Cuomo C."/>
            <person name="Young S.K."/>
            <person name="Zeng Q."/>
            <person name="Gargeya S."/>
            <person name="Alvarado L."/>
            <person name="Berlin A."/>
            <person name="Chapman S.B."/>
            <person name="Chen Z."/>
            <person name="Freedman E."/>
            <person name="Gellesch M."/>
            <person name="Goldberg J."/>
            <person name="Griggs A."/>
            <person name="Gujja S."/>
            <person name="Heilman E."/>
            <person name="Heiman D."/>
            <person name="Howarth C."/>
            <person name="Mehta T."/>
            <person name="Neiman D."/>
            <person name="Pearson M."/>
            <person name="Roberts A."/>
            <person name="Saif S."/>
            <person name="Shea T."/>
            <person name="Shenoy N."/>
            <person name="Sisk P."/>
            <person name="Stolte C."/>
            <person name="Sykes S."/>
            <person name="White J."/>
            <person name="Yandava C."/>
            <person name="Burger G."/>
            <person name="Gray M.W."/>
            <person name="Holland P.W.H."/>
            <person name="King N."/>
            <person name="Lang F.B.F."/>
            <person name="Roger A.J."/>
            <person name="Ruiz-Trillo I."/>
            <person name="Haas B."/>
            <person name="Nusbaum C."/>
            <person name="Birren B."/>
        </authorList>
    </citation>
    <scope>NUCLEOTIDE SEQUENCE [LARGE SCALE GENOMIC DNA]</scope>
    <source>
        <strain evidence="13 14">JP610</strain>
    </source>
</reference>
<keyword evidence="14" id="KW-1185">Reference proteome</keyword>
<feature type="binding site" evidence="8">
    <location>
        <position position="198"/>
    </location>
    <ligand>
        <name>Zn(2+)</name>
        <dbReference type="ChEBI" id="CHEBI:29105"/>
        <label>1</label>
    </ligand>
</feature>
<dbReference type="SMART" id="SM01408">
    <property type="entry name" value="ING"/>
    <property type="match status" value="1"/>
</dbReference>
<comment type="subcellular location">
    <subcellularLocation>
        <location evidence="1 10">Nucleus</location>
    </subcellularLocation>
</comment>
<evidence type="ECO:0000256" key="2">
    <source>
        <dbReference type="ARBA" id="ARBA00010210"/>
    </source>
</evidence>
<organism evidence="13 14">
    <name type="scientific">Sphaeroforma arctica JP610</name>
    <dbReference type="NCBI Taxonomy" id="667725"/>
    <lineage>
        <taxon>Eukaryota</taxon>
        <taxon>Ichthyosporea</taxon>
        <taxon>Ichthyophonida</taxon>
        <taxon>Sphaeroforma</taxon>
    </lineage>
</organism>
<gene>
    <name evidence="13" type="ORF">SARC_10823</name>
</gene>